<dbReference type="GO" id="GO:0005886">
    <property type="term" value="C:plasma membrane"/>
    <property type="evidence" value="ECO:0007669"/>
    <property type="project" value="TreeGrafter"/>
</dbReference>
<dbReference type="Pfam" id="PF07670">
    <property type="entry name" value="Gate"/>
    <property type="match status" value="1"/>
</dbReference>
<evidence type="ECO:0000313" key="3">
    <source>
        <dbReference type="EMBL" id="VCU54753.1"/>
    </source>
</evidence>
<reference evidence="3 4" key="1">
    <citation type="submission" date="2018-10" db="EMBL/GenBank/DDBJ databases">
        <authorList>
            <person name="Peiro R."/>
            <person name="Begona"/>
            <person name="Cbmso G."/>
            <person name="Lopez M."/>
            <person name="Gonzalez S."/>
            <person name="Sacristan E."/>
            <person name="Castillo E."/>
        </authorList>
    </citation>
    <scope>NUCLEOTIDE SEQUENCE [LARGE SCALE GENOMIC DNA]</scope>
    <source>
        <strain evidence="3">TTHNAR1</strain>
        <plasmid evidence="4">4</plasmid>
    </source>
</reference>
<organism evidence="3 4">
    <name type="scientific">Thermus thermophilus</name>
    <dbReference type="NCBI Taxonomy" id="274"/>
    <lineage>
        <taxon>Bacteria</taxon>
        <taxon>Thermotogati</taxon>
        <taxon>Deinococcota</taxon>
        <taxon>Deinococci</taxon>
        <taxon>Thermales</taxon>
        <taxon>Thermaceae</taxon>
        <taxon>Thermus</taxon>
    </lineage>
</organism>
<dbReference type="GO" id="GO:0015093">
    <property type="term" value="F:ferrous iron transmembrane transporter activity"/>
    <property type="evidence" value="ECO:0007669"/>
    <property type="project" value="TreeGrafter"/>
</dbReference>
<protein>
    <submittedName>
        <fullName evidence="3">Fe(2+) transporter FeoB</fullName>
    </submittedName>
</protein>
<feature type="compositionally biased region" description="Pro residues" evidence="1">
    <location>
        <begin position="94"/>
        <end position="105"/>
    </location>
</feature>
<accession>A0A3P4AXM9</accession>
<evidence type="ECO:0000259" key="2">
    <source>
        <dbReference type="Pfam" id="PF07670"/>
    </source>
</evidence>
<evidence type="ECO:0000313" key="4">
    <source>
        <dbReference type="Proteomes" id="UP000279841"/>
    </source>
</evidence>
<dbReference type="PANTHER" id="PTHR43185">
    <property type="entry name" value="FERROUS IRON TRANSPORT PROTEIN B"/>
    <property type="match status" value="1"/>
</dbReference>
<dbReference type="EMBL" id="LR027520">
    <property type="protein sequence ID" value="VCU54753.1"/>
    <property type="molecule type" value="Genomic_DNA"/>
</dbReference>
<feature type="compositionally biased region" description="Low complexity" evidence="1">
    <location>
        <begin position="106"/>
        <end position="118"/>
    </location>
</feature>
<dbReference type="InterPro" id="IPR011642">
    <property type="entry name" value="Gate_dom"/>
</dbReference>
<feature type="region of interest" description="Disordered" evidence="1">
    <location>
        <begin position="89"/>
        <end position="118"/>
    </location>
</feature>
<evidence type="ECO:0000256" key="1">
    <source>
        <dbReference type="SAM" id="MobiDB-lite"/>
    </source>
</evidence>
<geneLocation type="plasmid" evidence="3 4">
    <name>4</name>
</geneLocation>
<dbReference type="AlphaFoldDB" id="A0A3P4AXM9"/>
<gene>
    <name evidence="3" type="primary">feoB</name>
    <name evidence="3" type="ORF">TTHNP4_00161</name>
</gene>
<dbReference type="InterPro" id="IPR050860">
    <property type="entry name" value="FeoB_GTPase"/>
</dbReference>
<feature type="domain" description="Nucleoside transporter/FeoB GTPase Gate" evidence="2">
    <location>
        <begin position="4"/>
        <end position="80"/>
    </location>
</feature>
<dbReference type="PANTHER" id="PTHR43185:SF1">
    <property type="entry name" value="FE(2+) TRANSPORTER FEOB"/>
    <property type="match status" value="1"/>
</dbReference>
<keyword evidence="3" id="KW-0614">Plasmid</keyword>
<name>A0A3P4AXM9_THETH</name>
<proteinExistence type="predicted"/>
<sequence>METVLSFTPVLFLLYLALALLETSGFLARMAFVADRLMRWAGLPGKAFIPLILGFGCNVPAVYATQALAHPLDRLRVALAIPSWPAGRGCRPSPFSPSPSFPKTPPWWSSASTSWGSA</sequence>
<dbReference type="Proteomes" id="UP000279841">
    <property type="component" value="Plasmid 4"/>
</dbReference>
<dbReference type="RefSeq" id="WP_172958154.1">
    <property type="nucleotide sequence ID" value="NZ_CP053288.1"/>
</dbReference>